<evidence type="ECO:0000313" key="10">
    <source>
        <dbReference type="Proteomes" id="UP001156102"/>
    </source>
</evidence>
<dbReference type="PRINTS" id="PR01437">
    <property type="entry name" value="NUOXDRDTASE4"/>
</dbReference>
<dbReference type="GO" id="GO:0015990">
    <property type="term" value="P:electron transport coupled proton transport"/>
    <property type="evidence" value="ECO:0007669"/>
    <property type="project" value="TreeGrafter"/>
</dbReference>
<dbReference type="GO" id="GO:0048039">
    <property type="term" value="F:ubiquinone binding"/>
    <property type="evidence" value="ECO:0007669"/>
    <property type="project" value="TreeGrafter"/>
</dbReference>
<name>A0AA41X9K1_9BACI</name>
<feature type="transmembrane region" description="Helical" evidence="7">
    <location>
        <begin position="311"/>
        <end position="332"/>
    </location>
</feature>
<comment type="subcellular location">
    <subcellularLocation>
        <location evidence="1">Cell membrane</location>
        <topology evidence="1">Multi-pass membrane protein</topology>
    </subcellularLocation>
    <subcellularLocation>
        <location evidence="6">Membrane</location>
        <topology evidence="6">Multi-pass membrane protein</topology>
    </subcellularLocation>
</comment>
<dbReference type="InterPro" id="IPR003918">
    <property type="entry name" value="NADH_UbQ_OxRdtase"/>
</dbReference>
<evidence type="ECO:0000259" key="8">
    <source>
        <dbReference type="Pfam" id="PF00361"/>
    </source>
</evidence>
<dbReference type="AlphaFoldDB" id="A0AA41X9K1"/>
<evidence type="ECO:0000313" key="9">
    <source>
        <dbReference type="EMBL" id="MCP8967891.1"/>
    </source>
</evidence>
<protein>
    <submittedName>
        <fullName evidence="9">NADH-quinone oxidoreductase subunit M</fullName>
    </submittedName>
</protein>
<feature type="transmembrane region" description="Helical" evidence="7">
    <location>
        <begin position="89"/>
        <end position="111"/>
    </location>
</feature>
<dbReference type="NCBIfam" id="TIGR01972">
    <property type="entry name" value="NDH_I_M"/>
    <property type="match status" value="1"/>
</dbReference>
<dbReference type="PANTHER" id="PTHR43507">
    <property type="entry name" value="NADH-UBIQUINONE OXIDOREDUCTASE CHAIN 4"/>
    <property type="match status" value="1"/>
</dbReference>
<keyword evidence="5 7" id="KW-0472">Membrane</keyword>
<feature type="domain" description="NADH:quinone oxidoreductase/Mrp antiporter transmembrane" evidence="8">
    <location>
        <begin position="135"/>
        <end position="423"/>
    </location>
</feature>
<feature type="transmembrane region" description="Helical" evidence="7">
    <location>
        <begin position="32"/>
        <end position="52"/>
    </location>
</feature>
<keyword evidence="4 7" id="KW-1133">Transmembrane helix</keyword>
<feature type="transmembrane region" description="Helical" evidence="7">
    <location>
        <begin position="251"/>
        <end position="271"/>
    </location>
</feature>
<feature type="transmembrane region" description="Helical" evidence="7">
    <location>
        <begin position="171"/>
        <end position="191"/>
    </location>
</feature>
<dbReference type="GO" id="GO:0003954">
    <property type="term" value="F:NADH dehydrogenase activity"/>
    <property type="evidence" value="ECO:0007669"/>
    <property type="project" value="TreeGrafter"/>
</dbReference>
<feature type="transmembrane region" description="Helical" evidence="7">
    <location>
        <begin position="118"/>
        <end position="135"/>
    </location>
</feature>
<evidence type="ECO:0000256" key="5">
    <source>
        <dbReference type="ARBA" id="ARBA00023136"/>
    </source>
</evidence>
<dbReference type="Pfam" id="PF00361">
    <property type="entry name" value="Proton_antipo_M"/>
    <property type="match status" value="1"/>
</dbReference>
<feature type="transmembrane region" description="Helical" evidence="7">
    <location>
        <begin position="283"/>
        <end position="304"/>
    </location>
</feature>
<dbReference type="GO" id="GO:0005886">
    <property type="term" value="C:plasma membrane"/>
    <property type="evidence" value="ECO:0007669"/>
    <property type="project" value="UniProtKB-SubCell"/>
</dbReference>
<evidence type="ECO:0000256" key="3">
    <source>
        <dbReference type="ARBA" id="ARBA00022692"/>
    </source>
</evidence>
<evidence type="ECO:0000256" key="7">
    <source>
        <dbReference type="SAM" id="Phobius"/>
    </source>
</evidence>
<sequence length="493" mass="53143">MSFLLTFFIFSPLLAVLALAFIPKASHGTARLLGTLGALLPFVSAAIMYAMYLGGTGLSEFSQQADWIRFGRFDSGAFTVAYEVGVDGFAFIMMLLTAVLGLLAAVTAYSIQQNTKSFYILLLLLEMGMLGVFAAQNLILFFFFFELTLPAMFFLIGKWGKFESEKAAYSYLVYNGIGSAILLVVFAILFAKTGTTNYEHLYSIMQSADAPFSEAFKTGIVISLLIAFGIKLPVLPLHRWMVNVHVQAPPAVVMLHAGVLLKIGAYGLVRFGLGMFPKQFEKFAFLLALLGVINLLYGAFLALIQTDFRKVLAYSSISHMGIVLIGLGALNMSGVKGAIFQVVSHGLIAALLFFLLGIMENRYGTSELKKLGGLAKQVPLLAGFLLAGAMASLGLPGMSGFVSEFMAFLGLFDKYPAVAAVGTLGIILTAVYLLRSVLGITFGAYELGEQRDVRGWEFIPVTVLLAIIIIIGVSPEVLGHPISSTLELLGLRG</sequence>
<comment type="similarity">
    <text evidence="2">Belongs to the complex I subunit 4 family.</text>
</comment>
<keyword evidence="10" id="KW-1185">Reference proteome</keyword>
<reference evidence="9" key="1">
    <citation type="submission" date="2022-07" db="EMBL/GenBank/DDBJ databases">
        <authorList>
            <person name="Li W.-J."/>
            <person name="Deng Q.-Q."/>
        </authorList>
    </citation>
    <scope>NUCLEOTIDE SEQUENCE</scope>
    <source>
        <strain evidence="9">SYSU M60031</strain>
    </source>
</reference>
<dbReference type="InterPro" id="IPR010227">
    <property type="entry name" value="NADH_Q_OxRdtase_chainM/4"/>
</dbReference>
<feature type="transmembrane region" description="Helical" evidence="7">
    <location>
        <begin position="6"/>
        <end position="25"/>
    </location>
</feature>
<evidence type="ECO:0000256" key="1">
    <source>
        <dbReference type="ARBA" id="ARBA00004651"/>
    </source>
</evidence>
<feature type="transmembrane region" description="Helical" evidence="7">
    <location>
        <begin position="211"/>
        <end position="230"/>
    </location>
</feature>
<dbReference type="Proteomes" id="UP001156102">
    <property type="component" value="Unassembled WGS sequence"/>
</dbReference>
<dbReference type="RefSeq" id="WP_254757799.1">
    <property type="nucleotide sequence ID" value="NZ_JANCLT010000002.1"/>
</dbReference>
<evidence type="ECO:0000256" key="6">
    <source>
        <dbReference type="RuleBase" id="RU000320"/>
    </source>
</evidence>
<feature type="transmembrane region" description="Helical" evidence="7">
    <location>
        <begin position="141"/>
        <end position="159"/>
    </location>
</feature>
<dbReference type="EMBL" id="JANCLT010000002">
    <property type="protein sequence ID" value="MCP8967891.1"/>
    <property type="molecule type" value="Genomic_DNA"/>
</dbReference>
<keyword evidence="3 6" id="KW-0812">Transmembrane</keyword>
<feature type="transmembrane region" description="Helical" evidence="7">
    <location>
        <begin position="455"/>
        <end position="474"/>
    </location>
</feature>
<proteinExistence type="inferred from homology"/>
<comment type="caution">
    <text evidence="9">The sequence shown here is derived from an EMBL/GenBank/DDBJ whole genome shotgun (WGS) entry which is preliminary data.</text>
</comment>
<organism evidence="9 10">
    <name type="scientific">Ectobacillus ponti</name>
    <dbReference type="NCBI Taxonomy" id="2961894"/>
    <lineage>
        <taxon>Bacteria</taxon>
        <taxon>Bacillati</taxon>
        <taxon>Bacillota</taxon>
        <taxon>Bacilli</taxon>
        <taxon>Bacillales</taxon>
        <taxon>Bacillaceae</taxon>
        <taxon>Ectobacillus</taxon>
    </lineage>
</organism>
<feature type="transmembrane region" description="Helical" evidence="7">
    <location>
        <begin position="378"/>
        <end position="395"/>
    </location>
</feature>
<feature type="transmembrane region" description="Helical" evidence="7">
    <location>
        <begin position="338"/>
        <end position="358"/>
    </location>
</feature>
<accession>A0AA41X9K1</accession>
<dbReference type="PANTHER" id="PTHR43507:SF1">
    <property type="entry name" value="NADH-UBIQUINONE OXIDOREDUCTASE CHAIN 4"/>
    <property type="match status" value="1"/>
</dbReference>
<gene>
    <name evidence="9" type="ORF">NK662_04975</name>
</gene>
<evidence type="ECO:0000256" key="2">
    <source>
        <dbReference type="ARBA" id="ARBA00009025"/>
    </source>
</evidence>
<feature type="transmembrane region" description="Helical" evidence="7">
    <location>
        <begin position="415"/>
        <end position="434"/>
    </location>
</feature>
<dbReference type="GO" id="GO:0042773">
    <property type="term" value="P:ATP synthesis coupled electron transport"/>
    <property type="evidence" value="ECO:0007669"/>
    <property type="project" value="InterPro"/>
</dbReference>
<evidence type="ECO:0000256" key="4">
    <source>
        <dbReference type="ARBA" id="ARBA00022989"/>
    </source>
</evidence>
<dbReference type="InterPro" id="IPR001750">
    <property type="entry name" value="ND/Mrp_TM"/>
</dbReference>
<dbReference type="GO" id="GO:0008137">
    <property type="term" value="F:NADH dehydrogenase (ubiquinone) activity"/>
    <property type="evidence" value="ECO:0007669"/>
    <property type="project" value="InterPro"/>
</dbReference>